<feature type="region of interest" description="Disordered" evidence="1">
    <location>
        <begin position="1"/>
        <end position="175"/>
    </location>
</feature>
<name>A0A8H6R9C1_9PEZI</name>
<feature type="compositionally biased region" description="Polar residues" evidence="1">
    <location>
        <begin position="573"/>
        <end position="582"/>
    </location>
</feature>
<feature type="compositionally biased region" description="Basic residues" evidence="1">
    <location>
        <begin position="40"/>
        <end position="49"/>
    </location>
</feature>
<feature type="compositionally biased region" description="Polar residues" evidence="1">
    <location>
        <begin position="381"/>
        <end position="390"/>
    </location>
</feature>
<evidence type="ECO:0000256" key="1">
    <source>
        <dbReference type="SAM" id="MobiDB-lite"/>
    </source>
</evidence>
<feature type="compositionally biased region" description="Basic and acidic residues" evidence="1">
    <location>
        <begin position="216"/>
        <end position="231"/>
    </location>
</feature>
<feature type="region of interest" description="Disordered" evidence="1">
    <location>
        <begin position="327"/>
        <end position="461"/>
    </location>
</feature>
<dbReference type="EMBL" id="JABCIY010000260">
    <property type="protein sequence ID" value="KAF7186242.1"/>
    <property type="molecule type" value="Genomic_DNA"/>
</dbReference>
<feature type="compositionally biased region" description="Basic and acidic residues" evidence="1">
    <location>
        <begin position="124"/>
        <end position="142"/>
    </location>
</feature>
<keyword evidence="3" id="KW-1185">Reference proteome</keyword>
<evidence type="ECO:0000313" key="2">
    <source>
        <dbReference type="EMBL" id="KAF7186242.1"/>
    </source>
</evidence>
<feature type="region of interest" description="Disordered" evidence="1">
    <location>
        <begin position="216"/>
        <end position="278"/>
    </location>
</feature>
<gene>
    <name evidence="2" type="ORF">HII31_12428</name>
</gene>
<protein>
    <submittedName>
        <fullName evidence="2">Uncharacterized protein</fullName>
    </submittedName>
</protein>
<proteinExistence type="predicted"/>
<dbReference type="AlphaFoldDB" id="A0A8H6R9C1"/>
<feature type="region of interest" description="Disordered" evidence="1">
    <location>
        <begin position="515"/>
        <end position="582"/>
    </location>
</feature>
<feature type="compositionally biased region" description="Basic and acidic residues" evidence="1">
    <location>
        <begin position="1"/>
        <end position="23"/>
    </location>
</feature>
<sequence length="702" mass="78212">MDIREWLQNTADREPPDEHDHPGFPEFFKPQQSANLPNVRTKHRSKRKRASSDPPGRAQVKARVKRNQTASHSSSSDHVRLADEDTDSSHSTSNSSHSRDASVSARDRLPVKSFERRARHKTRPDRYEPKIKKPRKDREKKDKSKRRKGRRSGDGARTAGLIQSFQLNHGPRNERLTLRPGANGGIFKHGRASAPMAANGAGLPDLVFNEMKFLQRPREHQDELPRGEAKKPTKKSRKDIRDEEISAYFRRPGVAEQGGKGASHVASTRDSATGRPQERSIHVADIAPAAEATFLGFGSRGPPPGPSVAHDTSKTYYTWSESIPPQANVAHRRTEPHTQQFEGKSDAREQKQLPAEALHSQASQSQQQARHKPLPGRQQRRSSAFESSQPLPVADSAAARRRYTDSGSHPASERYHTSDILKLRQPRPVDRSSSTRQIHRRRAPSIAEKENENPRTATPSSDILRTALKAINNSHGGGDIEYHSVSELDNLIGTGRRNVTELPDEPPIVPAAPRVAGPEGQDQPVIQSTHLPAPQRGFSLAERRSLPQRQRRALRPVSTNTSRPQPMAPWQPSPATTGQASTRTLGRSIAEDDMLDLLPTDQFHILNSRQIHANAYHAEDLVRGLAFGQDPDVYDVVHGDHMSHVDNAAHEEGVEEEGVPRRPWNDDFAIVPDISAYGHDGGTVEDEPSNDFAAFWRPNRLY</sequence>
<reference evidence="2" key="1">
    <citation type="submission" date="2020-04" db="EMBL/GenBank/DDBJ databases">
        <title>Draft genome resource of the tomato pathogen Pseudocercospora fuligena.</title>
        <authorList>
            <person name="Zaccaron A."/>
        </authorList>
    </citation>
    <scope>NUCLEOTIDE SEQUENCE</scope>
    <source>
        <strain evidence="2">PF001</strain>
    </source>
</reference>
<evidence type="ECO:0000313" key="3">
    <source>
        <dbReference type="Proteomes" id="UP000660729"/>
    </source>
</evidence>
<dbReference type="OrthoDB" id="2537141at2759"/>
<feature type="compositionally biased region" description="Basic and acidic residues" evidence="1">
    <location>
        <begin position="97"/>
        <end position="116"/>
    </location>
</feature>
<feature type="compositionally biased region" description="Basic residues" evidence="1">
    <location>
        <begin position="369"/>
        <end position="380"/>
    </location>
</feature>
<organism evidence="2 3">
    <name type="scientific">Pseudocercospora fuligena</name>
    <dbReference type="NCBI Taxonomy" id="685502"/>
    <lineage>
        <taxon>Eukaryota</taxon>
        <taxon>Fungi</taxon>
        <taxon>Dikarya</taxon>
        <taxon>Ascomycota</taxon>
        <taxon>Pezizomycotina</taxon>
        <taxon>Dothideomycetes</taxon>
        <taxon>Dothideomycetidae</taxon>
        <taxon>Mycosphaerellales</taxon>
        <taxon>Mycosphaerellaceae</taxon>
        <taxon>Pseudocercospora</taxon>
    </lineage>
</organism>
<feature type="compositionally biased region" description="Basic and acidic residues" evidence="1">
    <location>
        <begin position="411"/>
        <end position="430"/>
    </location>
</feature>
<dbReference type="Proteomes" id="UP000660729">
    <property type="component" value="Unassembled WGS sequence"/>
</dbReference>
<comment type="caution">
    <text evidence="2">The sequence shown here is derived from an EMBL/GenBank/DDBJ whole genome shotgun (WGS) entry which is preliminary data.</text>
</comment>
<accession>A0A8H6R9C1</accession>